<proteinExistence type="predicted"/>
<dbReference type="Pfam" id="PF00240">
    <property type="entry name" value="ubiquitin"/>
    <property type="match status" value="1"/>
</dbReference>
<dbReference type="Gene3D" id="3.10.20.90">
    <property type="entry name" value="Phosphatidylinositol 3-kinase Catalytic Subunit, Chain A, domain 1"/>
    <property type="match status" value="1"/>
</dbReference>
<feature type="region of interest" description="Disordered" evidence="2">
    <location>
        <begin position="65"/>
        <end position="85"/>
    </location>
</feature>
<dbReference type="InterPro" id="IPR050158">
    <property type="entry name" value="Ubiquitin_ubiquitin-like"/>
</dbReference>
<dbReference type="SUPFAM" id="SSF54236">
    <property type="entry name" value="Ubiquitin-like"/>
    <property type="match status" value="1"/>
</dbReference>
<evidence type="ECO:0000313" key="5">
    <source>
        <dbReference type="Proteomes" id="UP000256970"/>
    </source>
</evidence>
<dbReference type="InterPro" id="IPR029071">
    <property type="entry name" value="Ubiquitin-like_domsf"/>
</dbReference>
<protein>
    <recommendedName>
        <fullName evidence="3">Ubiquitin-like domain-containing protein</fullName>
    </recommendedName>
</protein>
<sequence>MVQRSSGIPPDQQRLIFAGRQLKDCYTMSDCDLDSAAAELAEQGQGKVPVLHLVLRLRGGMFHQTSGRRDNEDLDEDATQVWLRG</sequence>
<dbReference type="EMBL" id="FNXT01001366">
    <property type="protein sequence ID" value="SZX79417.1"/>
    <property type="molecule type" value="Genomic_DNA"/>
</dbReference>
<accession>A0A383WPN1</accession>
<dbReference type="PANTHER" id="PTHR10666">
    <property type="entry name" value="UBIQUITIN"/>
    <property type="match status" value="1"/>
</dbReference>
<dbReference type="Proteomes" id="UP000256970">
    <property type="component" value="Unassembled WGS sequence"/>
</dbReference>
<name>A0A383WPN1_TETOB</name>
<keyword evidence="5" id="KW-1185">Reference proteome</keyword>
<dbReference type="GO" id="GO:0003729">
    <property type="term" value="F:mRNA binding"/>
    <property type="evidence" value="ECO:0007669"/>
    <property type="project" value="UniProtKB-ARBA"/>
</dbReference>
<keyword evidence="1" id="KW-1017">Isopeptide bond</keyword>
<gene>
    <name evidence="4" type="ORF">BQ4739_LOCUS19693</name>
</gene>
<feature type="domain" description="Ubiquitin-like" evidence="3">
    <location>
        <begin position="1"/>
        <end position="35"/>
    </location>
</feature>
<dbReference type="STRING" id="3088.A0A383WPN1"/>
<dbReference type="AlphaFoldDB" id="A0A383WPN1"/>
<dbReference type="PROSITE" id="PS50053">
    <property type="entry name" value="UBIQUITIN_2"/>
    <property type="match status" value="1"/>
</dbReference>
<evidence type="ECO:0000256" key="1">
    <source>
        <dbReference type="ARBA" id="ARBA00022499"/>
    </source>
</evidence>
<evidence type="ECO:0000313" key="4">
    <source>
        <dbReference type="EMBL" id="SZX79417.1"/>
    </source>
</evidence>
<evidence type="ECO:0000259" key="3">
    <source>
        <dbReference type="PROSITE" id="PS50053"/>
    </source>
</evidence>
<dbReference type="InterPro" id="IPR000626">
    <property type="entry name" value="Ubiquitin-like_dom"/>
</dbReference>
<reference evidence="4 5" key="1">
    <citation type="submission" date="2016-10" db="EMBL/GenBank/DDBJ databases">
        <authorList>
            <person name="Cai Z."/>
        </authorList>
    </citation>
    <scope>NUCLEOTIDE SEQUENCE [LARGE SCALE GENOMIC DNA]</scope>
</reference>
<evidence type="ECO:0000256" key="2">
    <source>
        <dbReference type="SAM" id="MobiDB-lite"/>
    </source>
</evidence>
<organism evidence="4 5">
    <name type="scientific">Tetradesmus obliquus</name>
    <name type="common">Green alga</name>
    <name type="synonym">Acutodesmus obliquus</name>
    <dbReference type="NCBI Taxonomy" id="3088"/>
    <lineage>
        <taxon>Eukaryota</taxon>
        <taxon>Viridiplantae</taxon>
        <taxon>Chlorophyta</taxon>
        <taxon>core chlorophytes</taxon>
        <taxon>Chlorophyceae</taxon>
        <taxon>CS clade</taxon>
        <taxon>Sphaeropleales</taxon>
        <taxon>Scenedesmaceae</taxon>
        <taxon>Tetradesmus</taxon>
    </lineage>
</organism>